<dbReference type="Gene3D" id="1.20.1440.60">
    <property type="entry name" value="23S rRNA-intervening sequence"/>
    <property type="match status" value="1"/>
</dbReference>
<dbReference type="InterPro" id="IPR012657">
    <property type="entry name" value="23S_rRNA-intervening_sequence"/>
</dbReference>
<dbReference type="CDD" id="cd16377">
    <property type="entry name" value="23S_rRNA_IVP_like"/>
    <property type="match status" value="1"/>
</dbReference>
<organism evidence="1 2">
    <name type="scientific">candidate division WOR-1 bacterium RIFOXYB2_FULL_36_35</name>
    <dbReference type="NCBI Taxonomy" id="1802578"/>
    <lineage>
        <taxon>Bacteria</taxon>
        <taxon>Bacillati</taxon>
        <taxon>Saganbacteria</taxon>
    </lineage>
</organism>
<dbReference type="SUPFAM" id="SSF158446">
    <property type="entry name" value="IVS-encoded protein-like"/>
    <property type="match status" value="1"/>
</dbReference>
<name>A0A1F4S2X9_UNCSA</name>
<dbReference type="PANTHER" id="PTHR38471">
    <property type="entry name" value="FOUR HELIX BUNDLE PROTEIN"/>
    <property type="match status" value="1"/>
</dbReference>
<dbReference type="PANTHER" id="PTHR38471:SF2">
    <property type="entry name" value="FOUR HELIX BUNDLE PROTEIN"/>
    <property type="match status" value="1"/>
</dbReference>
<evidence type="ECO:0000313" key="2">
    <source>
        <dbReference type="Proteomes" id="UP000177905"/>
    </source>
</evidence>
<dbReference type="EMBL" id="MEUA01000031">
    <property type="protein sequence ID" value="OGC14768.1"/>
    <property type="molecule type" value="Genomic_DNA"/>
</dbReference>
<proteinExistence type="predicted"/>
<dbReference type="Pfam" id="PF05635">
    <property type="entry name" value="23S_rRNA_IVP"/>
    <property type="match status" value="1"/>
</dbReference>
<comment type="caution">
    <text evidence="1">The sequence shown here is derived from an EMBL/GenBank/DDBJ whole genome shotgun (WGS) entry which is preliminary data.</text>
</comment>
<accession>A0A1F4S2X9</accession>
<reference evidence="1 2" key="1">
    <citation type="journal article" date="2016" name="Nat. Commun.">
        <title>Thousands of microbial genomes shed light on interconnected biogeochemical processes in an aquifer system.</title>
        <authorList>
            <person name="Anantharaman K."/>
            <person name="Brown C.T."/>
            <person name="Hug L.A."/>
            <person name="Sharon I."/>
            <person name="Castelle C.J."/>
            <person name="Probst A.J."/>
            <person name="Thomas B.C."/>
            <person name="Singh A."/>
            <person name="Wilkins M.J."/>
            <person name="Karaoz U."/>
            <person name="Brodie E.L."/>
            <person name="Williams K.H."/>
            <person name="Hubbard S.S."/>
            <person name="Banfield J.F."/>
        </authorList>
    </citation>
    <scope>NUCLEOTIDE SEQUENCE [LARGE SCALE GENOMIC DNA]</scope>
</reference>
<dbReference type="Proteomes" id="UP000177905">
    <property type="component" value="Unassembled WGS sequence"/>
</dbReference>
<protein>
    <recommendedName>
        <fullName evidence="3">Four helix bundle protein</fullName>
    </recommendedName>
</protein>
<evidence type="ECO:0000313" key="1">
    <source>
        <dbReference type="EMBL" id="OGC14768.1"/>
    </source>
</evidence>
<gene>
    <name evidence="1" type="ORF">A2290_08750</name>
</gene>
<evidence type="ECO:0008006" key="3">
    <source>
        <dbReference type="Google" id="ProtNLM"/>
    </source>
</evidence>
<dbReference type="InterPro" id="IPR036583">
    <property type="entry name" value="23S_rRNA_IVS_sf"/>
</dbReference>
<dbReference type="NCBIfam" id="TIGR02436">
    <property type="entry name" value="four helix bundle protein"/>
    <property type="match status" value="1"/>
</dbReference>
<dbReference type="AlphaFoldDB" id="A0A1F4S2X9"/>
<sequence>MDIRTFKDLKVWKKSYDLAVEVYKATKLFPSEEKFGITSQIRRAVVGISSNIAEGYERQYRKEYIRFLMIAW</sequence>